<evidence type="ECO:0000313" key="9">
    <source>
        <dbReference type="Proteomes" id="UP000678499"/>
    </source>
</evidence>
<dbReference type="AlphaFoldDB" id="A0A7R9GH13"/>
<comment type="similarity">
    <text evidence="1 7">Belongs to the eukaryotic initiation factor 4E family.</text>
</comment>
<keyword evidence="4 7" id="KW-0694">RNA-binding</keyword>
<evidence type="ECO:0000256" key="2">
    <source>
        <dbReference type="ARBA" id="ARBA00022540"/>
    </source>
</evidence>
<evidence type="ECO:0000256" key="4">
    <source>
        <dbReference type="ARBA" id="ARBA00022884"/>
    </source>
</evidence>
<organism evidence="8">
    <name type="scientific">Notodromas monacha</name>
    <dbReference type="NCBI Taxonomy" id="399045"/>
    <lineage>
        <taxon>Eukaryota</taxon>
        <taxon>Metazoa</taxon>
        <taxon>Ecdysozoa</taxon>
        <taxon>Arthropoda</taxon>
        <taxon>Crustacea</taxon>
        <taxon>Oligostraca</taxon>
        <taxon>Ostracoda</taxon>
        <taxon>Podocopa</taxon>
        <taxon>Podocopida</taxon>
        <taxon>Cypridocopina</taxon>
        <taxon>Cypridoidea</taxon>
        <taxon>Cyprididae</taxon>
        <taxon>Notodromas</taxon>
    </lineage>
</organism>
<gene>
    <name evidence="8" type="ORF">NMOB1V02_LOCUS9758</name>
</gene>
<dbReference type="InterPro" id="IPR023398">
    <property type="entry name" value="TIF_eIF4e-like"/>
</dbReference>
<dbReference type="PANTHER" id="PTHR11960:SF8">
    <property type="entry name" value="EUKARYOTIC TRANSLATION INITIATION FACTOR 4E1-RELATED"/>
    <property type="match status" value="1"/>
</dbReference>
<dbReference type="InterPro" id="IPR019770">
    <property type="entry name" value="TIF_eIF_4E_CS"/>
</dbReference>
<sequence length="208" mass="23740">MVEVRVDNRSSIATADEDKKDSVVQVKHLLQNSWTLWFFRNDREAKDWSSNQTEVATVGTVEDFWALYNHIECCSKLPQGCDYSIFKKGIQPAWEDAKNKNGGRWMIQLDKSPSKADTDKYWMEICMMLVGEAFEDDNELVNGAVVSVRGKGDRLAVWLSCDHSKEDRIKQIGRLIKKRLEINKSINFQTHADSAAKNSSNVKSTFSV</sequence>
<keyword evidence="9" id="KW-1185">Reference proteome</keyword>
<dbReference type="Gene3D" id="3.30.760.10">
    <property type="entry name" value="RNA Cap, Translation Initiation Factor Eif4e"/>
    <property type="match status" value="1"/>
</dbReference>
<dbReference type="SUPFAM" id="SSF55418">
    <property type="entry name" value="eIF4e-like"/>
    <property type="match status" value="1"/>
</dbReference>
<dbReference type="OrthoDB" id="590761at2759"/>
<dbReference type="EMBL" id="OA885545">
    <property type="protein sequence ID" value="CAD7282127.1"/>
    <property type="molecule type" value="Genomic_DNA"/>
</dbReference>
<evidence type="ECO:0000313" key="8">
    <source>
        <dbReference type="EMBL" id="CAD7282127.1"/>
    </source>
</evidence>
<dbReference type="PANTHER" id="PTHR11960">
    <property type="entry name" value="EUKARYOTIC TRANSLATION INITIATION FACTOR 4E RELATED"/>
    <property type="match status" value="1"/>
</dbReference>
<name>A0A7R9GH13_9CRUS</name>
<dbReference type="GO" id="GO:0000340">
    <property type="term" value="F:RNA 7-methylguanosine cap binding"/>
    <property type="evidence" value="ECO:0007669"/>
    <property type="project" value="TreeGrafter"/>
</dbReference>
<evidence type="ECO:0000256" key="6">
    <source>
        <dbReference type="ARBA" id="ARBA00032656"/>
    </source>
</evidence>
<dbReference type="Pfam" id="PF01652">
    <property type="entry name" value="IF4E"/>
    <property type="match status" value="1"/>
</dbReference>
<proteinExistence type="inferred from homology"/>
<protein>
    <recommendedName>
        <fullName evidence="6">eIF-4F 25 kDa subunit</fullName>
    </recommendedName>
</protein>
<dbReference type="GO" id="GO:0006417">
    <property type="term" value="P:regulation of translation"/>
    <property type="evidence" value="ECO:0007669"/>
    <property type="project" value="UniProtKB-KW"/>
</dbReference>
<dbReference type="GO" id="GO:0003743">
    <property type="term" value="F:translation initiation factor activity"/>
    <property type="evidence" value="ECO:0007669"/>
    <property type="project" value="UniProtKB-KW"/>
</dbReference>
<dbReference type="PROSITE" id="PS00813">
    <property type="entry name" value="IF4E"/>
    <property type="match status" value="1"/>
</dbReference>
<evidence type="ECO:0000256" key="1">
    <source>
        <dbReference type="ARBA" id="ARBA00009860"/>
    </source>
</evidence>
<accession>A0A7R9GH13</accession>
<dbReference type="GO" id="GO:0016281">
    <property type="term" value="C:eukaryotic translation initiation factor 4F complex"/>
    <property type="evidence" value="ECO:0007669"/>
    <property type="project" value="TreeGrafter"/>
</dbReference>
<keyword evidence="2 7" id="KW-0396">Initiation factor</keyword>
<keyword evidence="5 7" id="KW-0648">Protein biosynthesis</keyword>
<reference evidence="8" key="1">
    <citation type="submission" date="2020-11" db="EMBL/GenBank/DDBJ databases">
        <authorList>
            <person name="Tran Van P."/>
        </authorList>
    </citation>
    <scope>NUCLEOTIDE SEQUENCE</scope>
</reference>
<keyword evidence="3" id="KW-0810">Translation regulation</keyword>
<dbReference type="Proteomes" id="UP000678499">
    <property type="component" value="Unassembled WGS sequence"/>
</dbReference>
<dbReference type="EMBL" id="CAJPEX010003508">
    <property type="protein sequence ID" value="CAG0922279.1"/>
    <property type="molecule type" value="Genomic_DNA"/>
</dbReference>
<evidence type="ECO:0000256" key="3">
    <source>
        <dbReference type="ARBA" id="ARBA00022845"/>
    </source>
</evidence>
<evidence type="ECO:0000256" key="7">
    <source>
        <dbReference type="RuleBase" id="RU004374"/>
    </source>
</evidence>
<evidence type="ECO:0000256" key="5">
    <source>
        <dbReference type="ARBA" id="ARBA00022917"/>
    </source>
</evidence>
<dbReference type="InterPro" id="IPR001040">
    <property type="entry name" value="TIF_eIF_4E"/>
</dbReference>